<feature type="transmembrane region" description="Helical" evidence="1">
    <location>
        <begin position="77"/>
        <end position="97"/>
    </location>
</feature>
<reference evidence="3" key="1">
    <citation type="journal article" date="2019" name="Int. J. Syst. Evol. Microbiol.">
        <title>The Global Catalogue of Microorganisms (GCM) 10K type strain sequencing project: providing services to taxonomists for standard genome sequencing and annotation.</title>
        <authorList>
            <consortium name="The Broad Institute Genomics Platform"/>
            <consortium name="The Broad Institute Genome Sequencing Center for Infectious Disease"/>
            <person name="Wu L."/>
            <person name="Ma J."/>
        </authorList>
    </citation>
    <scope>NUCLEOTIDE SEQUENCE [LARGE SCALE GENOMIC DNA]</scope>
    <source>
        <strain evidence="3">NBRC 106593</strain>
    </source>
</reference>
<evidence type="ECO:0000313" key="2">
    <source>
        <dbReference type="EMBL" id="MFC6713659.1"/>
    </source>
</evidence>
<dbReference type="PANTHER" id="PTHR36974">
    <property type="entry name" value="MEMBRANE PROTEIN-RELATED"/>
    <property type="match status" value="1"/>
</dbReference>
<accession>A0ABW2ASL2</accession>
<organism evidence="2 3">
    <name type="scientific">Branchiibius cervicis</name>
    <dbReference type="NCBI Taxonomy" id="908252"/>
    <lineage>
        <taxon>Bacteria</taxon>
        <taxon>Bacillati</taxon>
        <taxon>Actinomycetota</taxon>
        <taxon>Actinomycetes</taxon>
        <taxon>Micrococcales</taxon>
        <taxon>Dermacoccaceae</taxon>
        <taxon>Branchiibius</taxon>
    </lineage>
</organism>
<keyword evidence="1" id="KW-0472">Membrane</keyword>
<keyword evidence="1" id="KW-0812">Transmembrane</keyword>
<protein>
    <recommendedName>
        <fullName evidence="4">DoxX family membrane protein</fullName>
    </recommendedName>
</protein>
<evidence type="ECO:0000256" key="1">
    <source>
        <dbReference type="SAM" id="Phobius"/>
    </source>
</evidence>
<proteinExistence type="predicted"/>
<dbReference type="RefSeq" id="WP_377821595.1">
    <property type="nucleotide sequence ID" value="NZ_JBHSWJ010000002.1"/>
</dbReference>
<keyword evidence="1" id="KW-1133">Transmembrane helix</keyword>
<comment type="caution">
    <text evidence="2">The sequence shown here is derived from an EMBL/GenBank/DDBJ whole genome shotgun (WGS) entry which is preliminary data.</text>
</comment>
<feature type="transmembrane region" description="Helical" evidence="1">
    <location>
        <begin position="12"/>
        <end position="31"/>
    </location>
</feature>
<dbReference type="EMBL" id="JBHSWJ010000002">
    <property type="protein sequence ID" value="MFC6713659.1"/>
    <property type="molecule type" value="Genomic_DNA"/>
</dbReference>
<dbReference type="PANTHER" id="PTHR36974:SF1">
    <property type="entry name" value="DOXX FAMILY MEMBRANE PROTEIN"/>
    <property type="match status" value="1"/>
</dbReference>
<evidence type="ECO:0008006" key="4">
    <source>
        <dbReference type="Google" id="ProtNLM"/>
    </source>
</evidence>
<evidence type="ECO:0000313" key="3">
    <source>
        <dbReference type="Proteomes" id="UP001596356"/>
    </source>
</evidence>
<feature type="transmembrane region" description="Helical" evidence="1">
    <location>
        <begin position="117"/>
        <end position="137"/>
    </location>
</feature>
<sequence>MPHSLGSKVRVAGQVALGGFLAFAGVSHLTFAREEFRAQVPDWFPADTDLVVLASGVVEIALGTALLATWKQPARAWVGATAGAFFVAVFPGNIAQFTEHKDGFGLDTDTKRAIRLLFQPLLVAGALTATDAVRVLWKDR</sequence>
<name>A0ABW2ASL2_9MICO</name>
<dbReference type="Proteomes" id="UP001596356">
    <property type="component" value="Unassembled WGS sequence"/>
</dbReference>
<gene>
    <name evidence="2" type="ORF">ACFQBT_07355</name>
</gene>
<feature type="transmembrane region" description="Helical" evidence="1">
    <location>
        <begin position="51"/>
        <end position="70"/>
    </location>
</feature>
<keyword evidence="3" id="KW-1185">Reference proteome</keyword>